<keyword evidence="3" id="KW-1185">Reference proteome</keyword>
<accession>A0ABV3X5V9</accession>
<proteinExistence type="predicted"/>
<name>A0ABV3X5V9_9FIRM</name>
<comment type="caution">
    <text evidence="2">The sequence shown here is derived from an EMBL/GenBank/DDBJ whole genome shotgun (WGS) entry which is preliminary data.</text>
</comment>
<dbReference type="EMBL" id="JARVLH010000004">
    <property type="protein sequence ID" value="MEX5285588.1"/>
    <property type="molecule type" value="Genomic_DNA"/>
</dbReference>
<gene>
    <name evidence="2" type="ORF">QCO44_08050</name>
</gene>
<dbReference type="Proteomes" id="UP001559623">
    <property type="component" value="Unassembled WGS sequence"/>
</dbReference>
<dbReference type="RefSeq" id="WP_368847313.1">
    <property type="nucleotide sequence ID" value="NZ_CP194411.1"/>
</dbReference>
<evidence type="ECO:0000256" key="1">
    <source>
        <dbReference type="SAM" id="SignalP"/>
    </source>
</evidence>
<feature type="signal peptide" evidence="1">
    <location>
        <begin position="1"/>
        <end position="20"/>
    </location>
</feature>
<evidence type="ECO:0000313" key="3">
    <source>
        <dbReference type="Proteomes" id="UP001559623"/>
    </source>
</evidence>
<sequence length="117" mass="13695">MKRILAYLFILFALTLGLQATSVKDANAADCWVYNNETTNWFVMDETIRWREDGLYCEAQIKTASRNVYNTAKTKIHYEKFFYDNGIWYVKPERGNPVSVDDSPSAQAVLNFLFKYR</sequence>
<keyword evidence="1" id="KW-0732">Signal</keyword>
<reference evidence="2 3" key="1">
    <citation type="submission" date="2023-04" db="EMBL/GenBank/DDBJ databases">
        <title>Genome Sequence of Selenomonas sputigena ATCC 33150.</title>
        <authorList>
            <person name="Miller D.P."/>
            <person name="Anvari S."/>
            <person name="Polson S.W."/>
            <person name="Macdonald M."/>
            <person name="Mcdowell J.V."/>
        </authorList>
    </citation>
    <scope>NUCLEOTIDE SEQUENCE [LARGE SCALE GENOMIC DNA]</scope>
    <source>
        <strain evidence="2 3">ATCC 33150</strain>
    </source>
</reference>
<evidence type="ECO:0000313" key="2">
    <source>
        <dbReference type="EMBL" id="MEX5285588.1"/>
    </source>
</evidence>
<protein>
    <submittedName>
        <fullName evidence="2">Uncharacterized protein</fullName>
    </submittedName>
</protein>
<organism evidence="2 3">
    <name type="scientific">Selenomonas sputigena</name>
    <dbReference type="NCBI Taxonomy" id="69823"/>
    <lineage>
        <taxon>Bacteria</taxon>
        <taxon>Bacillati</taxon>
        <taxon>Bacillota</taxon>
        <taxon>Negativicutes</taxon>
        <taxon>Selenomonadales</taxon>
        <taxon>Selenomonadaceae</taxon>
        <taxon>Selenomonas</taxon>
    </lineage>
</organism>
<feature type="chain" id="PRO_5045611546" evidence="1">
    <location>
        <begin position="21"/>
        <end position="117"/>
    </location>
</feature>